<dbReference type="EMBL" id="UINC01200231">
    <property type="protein sequence ID" value="SVE19019.1"/>
    <property type="molecule type" value="Genomic_DNA"/>
</dbReference>
<gene>
    <name evidence="1" type="ORF">METZ01_LOCUS471873</name>
</gene>
<sequence length="53" mass="5633">MGTLFRFSFGSSTSPLIIVAGLEKKCSSCVSKCPYVITDAIELPLLPARPALC</sequence>
<reference evidence="1" key="1">
    <citation type="submission" date="2018-05" db="EMBL/GenBank/DDBJ databases">
        <authorList>
            <person name="Lanie J.A."/>
            <person name="Ng W.-L."/>
            <person name="Kazmierczak K.M."/>
            <person name="Andrzejewski T.M."/>
            <person name="Davidsen T.M."/>
            <person name="Wayne K.J."/>
            <person name="Tettelin H."/>
            <person name="Glass J.I."/>
            <person name="Rusch D."/>
            <person name="Podicherti R."/>
            <person name="Tsui H.-C.T."/>
            <person name="Winkler M.E."/>
        </authorList>
    </citation>
    <scope>NUCLEOTIDE SEQUENCE</scope>
</reference>
<dbReference type="AlphaFoldDB" id="A0A383BGL7"/>
<accession>A0A383BGL7</accession>
<protein>
    <submittedName>
        <fullName evidence="1">Uncharacterized protein</fullName>
    </submittedName>
</protein>
<proteinExistence type="predicted"/>
<organism evidence="1">
    <name type="scientific">marine metagenome</name>
    <dbReference type="NCBI Taxonomy" id="408172"/>
    <lineage>
        <taxon>unclassified sequences</taxon>
        <taxon>metagenomes</taxon>
        <taxon>ecological metagenomes</taxon>
    </lineage>
</organism>
<evidence type="ECO:0000313" key="1">
    <source>
        <dbReference type="EMBL" id="SVE19019.1"/>
    </source>
</evidence>
<name>A0A383BGL7_9ZZZZ</name>